<sequence length="95" mass="10565">MKPILIMFAAAGLAGCSENPDWKGWVYPNKSDLTRDIPIGAFATLEECRNSARPLLANFNLYIGEEKIEGDYECGYRCKKESGTGGLNVCERTER</sequence>
<dbReference type="Proteomes" id="UP000441389">
    <property type="component" value="Unassembled WGS sequence"/>
</dbReference>
<evidence type="ECO:0000313" key="2">
    <source>
        <dbReference type="Proteomes" id="UP000441389"/>
    </source>
</evidence>
<dbReference type="PROSITE" id="PS51257">
    <property type="entry name" value="PROKAR_LIPOPROTEIN"/>
    <property type="match status" value="1"/>
</dbReference>
<organism evidence="1 2">
    <name type="scientific">Sphingomonas horti</name>
    <dbReference type="NCBI Taxonomy" id="2682842"/>
    <lineage>
        <taxon>Bacteria</taxon>
        <taxon>Pseudomonadati</taxon>
        <taxon>Pseudomonadota</taxon>
        <taxon>Alphaproteobacteria</taxon>
        <taxon>Sphingomonadales</taxon>
        <taxon>Sphingomonadaceae</taxon>
        <taxon>Sphingomonas</taxon>
    </lineage>
</organism>
<evidence type="ECO:0008006" key="3">
    <source>
        <dbReference type="Google" id="ProtNLM"/>
    </source>
</evidence>
<dbReference type="EMBL" id="WQMS01000013">
    <property type="protein sequence ID" value="MVO78423.1"/>
    <property type="molecule type" value="Genomic_DNA"/>
</dbReference>
<dbReference type="AlphaFoldDB" id="A0A6I4J2V2"/>
<gene>
    <name evidence="1" type="ORF">GON01_10820</name>
</gene>
<evidence type="ECO:0000313" key="1">
    <source>
        <dbReference type="EMBL" id="MVO78423.1"/>
    </source>
</evidence>
<comment type="caution">
    <text evidence="1">The sequence shown here is derived from an EMBL/GenBank/DDBJ whole genome shotgun (WGS) entry which is preliminary data.</text>
</comment>
<proteinExistence type="predicted"/>
<accession>A0A6I4J2V2</accession>
<reference evidence="1 2" key="1">
    <citation type="submission" date="2019-12" db="EMBL/GenBank/DDBJ databases">
        <authorList>
            <person name="Huq M.A."/>
        </authorList>
    </citation>
    <scope>NUCLEOTIDE SEQUENCE [LARGE SCALE GENOMIC DNA]</scope>
    <source>
        <strain evidence="1 2">MAH-20</strain>
    </source>
</reference>
<keyword evidence="2" id="KW-1185">Reference proteome</keyword>
<protein>
    <recommendedName>
        <fullName evidence="3">Lipoprotein</fullName>
    </recommendedName>
</protein>
<name>A0A6I4J2V2_9SPHN</name>
<dbReference type="RefSeq" id="WP_198159837.1">
    <property type="nucleotide sequence ID" value="NZ_WQMS01000013.1"/>
</dbReference>